<dbReference type="RefSeq" id="WP_205497250.1">
    <property type="nucleotide sequence ID" value="NZ_JAFHAP010000017.1"/>
</dbReference>
<dbReference type="Pfam" id="PF02447">
    <property type="entry name" value="GntP_permease"/>
    <property type="match status" value="1"/>
</dbReference>
<evidence type="ECO:0000313" key="3">
    <source>
        <dbReference type="Proteomes" id="UP001177120"/>
    </source>
</evidence>
<dbReference type="Proteomes" id="UP001177120">
    <property type="component" value="Unassembled WGS sequence"/>
</dbReference>
<dbReference type="PANTHER" id="PTHR30354">
    <property type="entry name" value="GNT FAMILY GLUCONATE TRANSPORTER"/>
    <property type="match status" value="1"/>
</dbReference>
<feature type="transmembrane region" description="Helical" evidence="1">
    <location>
        <begin position="298"/>
        <end position="315"/>
    </location>
</feature>
<feature type="transmembrane region" description="Helical" evidence="1">
    <location>
        <begin position="28"/>
        <end position="46"/>
    </location>
</feature>
<feature type="transmembrane region" description="Helical" evidence="1">
    <location>
        <begin position="222"/>
        <end position="245"/>
    </location>
</feature>
<feature type="transmembrane region" description="Helical" evidence="1">
    <location>
        <begin position="417"/>
        <end position="442"/>
    </location>
</feature>
<keyword evidence="1" id="KW-0812">Transmembrane</keyword>
<keyword evidence="1" id="KW-0472">Membrane</keyword>
<evidence type="ECO:0000313" key="2">
    <source>
        <dbReference type="EMBL" id="MBN2910834.1"/>
    </source>
</evidence>
<name>A0ABS2WMT5_9BACL</name>
<dbReference type="InterPro" id="IPR003474">
    <property type="entry name" value="Glcn_transporter"/>
</dbReference>
<protein>
    <submittedName>
        <fullName evidence="2">GntP family permease</fullName>
    </submittedName>
</protein>
<dbReference type="NCBIfam" id="TIGR00791">
    <property type="entry name" value="gntP"/>
    <property type="match status" value="1"/>
</dbReference>
<keyword evidence="1" id="KW-1133">Transmembrane helix</keyword>
<feature type="transmembrane region" description="Helical" evidence="1">
    <location>
        <begin position="96"/>
        <end position="129"/>
    </location>
</feature>
<dbReference type="EMBL" id="JAFHAP010000017">
    <property type="protein sequence ID" value="MBN2910834.1"/>
    <property type="molecule type" value="Genomic_DNA"/>
</dbReference>
<feature type="transmembrane region" description="Helical" evidence="1">
    <location>
        <begin position="174"/>
        <end position="201"/>
    </location>
</feature>
<feature type="transmembrane region" description="Helical" evidence="1">
    <location>
        <begin position="327"/>
        <end position="350"/>
    </location>
</feature>
<organism evidence="2 3">
    <name type="scientific">Polycladomyces zharkentensis</name>
    <dbReference type="NCBI Taxonomy" id="2807616"/>
    <lineage>
        <taxon>Bacteria</taxon>
        <taxon>Bacillati</taxon>
        <taxon>Bacillota</taxon>
        <taxon>Bacilli</taxon>
        <taxon>Bacillales</taxon>
        <taxon>Thermoactinomycetaceae</taxon>
        <taxon>Polycladomyces</taxon>
    </lineage>
</organism>
<gene>
    <name evidence="2" type="ORF">JQC72_15145</name>
</gene>
<reference evidence="2" key="1">
    <citation type="journal article" date="2024" name="Int. J. Syst. Evol. Microbiol.">
        <title>Polycladomyces zharkentensis sp. nov., a novel thermophilic cellulose- and starch-degrading member of the Bacillota from a geothermal aquifer in Kazakhstan.</title>
        <authorList>
            <person name="Mashzhan A."/>
            <person name="Kistaubayeva A."/>
            <person name="Javier-Lopez R."/>
            <person name="Bissenova U."/>
            <person name="Bissenbay A."/>
            <person name="Birkeland N.K."/>
        </authorList>
    </citation>
    <scope>NUCLEOTIDE SEQUENCE</scope>
    <source>
        <strain evidence="2">ZKZ2T</strain>
    </source>
</reference>
<comment type="caution">
    <text evidence="2">The sequence shown here is derived from an EMBL/GenBank/DDBJ whole genome shotgun (WGS) entry which is preliminary data.</text>
</comment>
<keyword evidence="3" id="KW-1185">Reference proteome</keyword>
<feature type="transmembrane region" description="Helical" evidence="1">
    <location>
        <begin position="357"/>
        <end position="376"/>
    </location>
</feature>
<evidence type="ECO:0000256" key="1">
    <source>
        <dbReference type="SAM" id="Phobius"/>
    </source>
</evidence>
<feature type="transmembrane region" description="Helical" evidence="1">
    <location>
        <begin position="382"/>
        <end position="405"/>
    </location>
</feature>
<feature type="transmembrane region" description="Helical" evidence="1">
    <location>
        <begin position="265"/>
        <end position="286"/>
    </location>
</feature>
<sequence>MPLLITFIAIVLLLVLISYFKLNPIVTLLFVATFVGVAMGMPLPKIADSIKEGVGNTLGLVAIIVALGTMVGKMMAESGGAERIAQSMIKLFGTKNIHWAMMFTAFIVGLPLFLQVGFVLLIPLLFAIARRTGTNLVKLGIPLVAGLSATHGLVPPHPAPMAVIEMFKANVGLTIFYSIIVALPSAIIAGPIFGNWVSKYVQAAPSQELMDQMASKKTDRPLPGLGMTLFTILLPVILMLCATVADVTLPKDHTVRSWIDFIGHPITSLLISAIVSFFTLGSNQGFTKDEILKFSNECIGPAATILLVIGAGGALNNVLIDSGVGNYIAGLAVHSSISPLVLAWLIAALIRVAVGSATVSMMTSAGIVAPIAAAVPGTSPELLVLAAGAGSLILSHLNDGGFWLIKEYYNMSVKDTLKTWTVMETILSIVALILILLLSIIVS</sequence>
<proteinExistence type="predicted"/>
<accession>A0ABS2WMT5</accession>
<dbReference type="PANTHER" id="PTHR30354:SF26">
    <property type="entry name" value="TRANSPORTER, PUTATIVE-RELATED"/>
    <property type="match status" value="1"/>
</dbReference>
<feature type="transmembrane region" description="Helical" evidence="1">
    <location>
        <begin position="58"/>
        <end position="76"/>
    </location>
</feature>
<dbReference type="PIRSF" id="PIRSF002746">
    <property type="entry name" value="Gluconate_transporter"/>
    <property type="match status" value="1"/>
</dbReference>